<gene>
    <name evidence="7" type="ORF">SAMN02745111_00873</name>
</gene>
<dbReference type="InterPro" id="IPR007627">
    <property type="entry name" value="RNA_pol_sigma70_r2"/>
</dbReference>
<keyword evidence="8" id="KW-1185">Reference proteome</keyword>
<sequence>MNNQDRELDLKETMKTYGEMLFKVCFIMVKNKYDTEDIIQETLLQYYVDRPDFDSEIHKKAWLIRVSQNKCKNLLKYKKRHSYIQLEKIEECLSIGKRYDNEDMKEFIELAKLDYKYKSAIVLHYIEDFSVEETADILEISVSAVKMRLKRGREKLKKTYEKFYLEEVL</sequence>
<evidence type="ECO:0000313" key="7">
    <source>
        <dbReference type="EMBL" id="SKA64013.1"/>
    </source>
</evidence>
<dbReference type="SUPFAM" id="SSF88946">
    <property type="entry name" value="Sigma2 domain of RNA polymerase sigma factors"/>
    <property type="match status" value="1"/>
</dbReference>
<evidence type="ECO:0000256" key="2">
    <source>
        <dbReference type="ARBA" id="ARBA00023015"/>
    </source>
</evidence>
<evidence type="ECO:0000259" key="5">
    <source>
        <dbReference type="Pfam" id="PF04542"/>
    </source>
</evidence>
<dbReference type="Pfam" id="PF08281">
    <property type="entry name" value="Sigma70_r4_2"/>
    <property type="match status" value="1"/>
</dbReference>
<dbReference type="InterPro" id="IPR013325">
    <property type="entry name" value="RNA_pol_sigma_r2"/>
</dbReference>
<dbReference type="STRING" id="39495.SAMN02745111_00873"/>
<proteinExistence type="inferred from homology"/>
<organism evidence="7 8">
    <name type="scientific">Eubacterium uniforme</name>
    <dbReference type="NCBI Taxonomy" id="39495"/>
    <lineage>
        <taxon>Bacteria</taxon>
        <taxon>Bacillati</taxon>
        <taxon>Bacillota</taxon>
        <taxon>Clostridia</taxon>
        <taxon>Eubacteriales</taxon>
        <taxon>Eubacteriaceae</taxon>
        <taxon>Eubacterium</taxon>
    </lineage>
</organism>
<dbReference type="PANTHER" id="PTHR43133:SF51">
    <property type="entry name" value="RNA POLYMERASE SIGMA FACTOR"/>
    <property type="match status" value="1"/>
</dbReference>
<dbReference type="AlphaFoldDB" id="A0A1T4VGH4"/>
<keyword evidence="2" id="KW-0805">Transcription regulation</keyword>
<dbReference type="Gene3D" id="1.10.10.10">
    <property type="entry name" value="Winged helix-like DNA-binding domain superfamily/Winged helix DNA-binding domain"/>
    <property type="match status" value="1"/>
</dbReference>
<dbReference type="InterPro" id="IPR013324">
    <property type="entry name" value="RNA_pol_sigma_r3/r4-like"/>
</dbReference>
<dbReference type="InterPro" id="IPR014284">
    <property type="entry name" value="RNA_pol_sigma-70_dom"/>
</dbReference>
<dbReference type="CDD" id="cd06171">
    <property type="entry name" value="Sigma70_r4"/>
    <property type="match status" value="1"/>
</dbReference>
<dbReference type="Proteomes" id="UP000190814">
    <property type="component" value="Unassembled WGS sequence"/>
</dbReference>
<evidence type="ECO:0000313" key="8">
    <source>
        <dbReference type="Proteomes" id="UP000190814"/>
    </source>
</evidence>
<dbReference type="NCBIfam" id="TIGR02937">
    <property type="entry name" value="sigma70-ECF"/>
    <property type="match status" value="1"/>
</dbReference>
<dbReference type="GO" id="GO:0006352">
    <property type="term" value="P:DNA-templated transcription initiation"/>
    <property type="evidence" value="ECO:0007669"/>
    <property type="project" value="InterPro"/>
</dbReference>
<dbReference type="SUPFAM" id="SSF88659">
    <property type="entry name" value="Sigma3 and sigma4 domains of RNA polymerase sigma factors"/>
    <property type="match status" value="1"/>
</dbReference>
<dbReference type="PANTHER" id="PTHR43133">
    <property type="entry name" value="RNA POLYMERASE ECF-TYPE SIGMA FACTO"/>
    <property type="match status" value="1"/>
</dbReference>
<dbReference type="InterPro" id="IPR036388">
    <property type="entry name" value="WH-like_DNA-bd_sf"/>
</dbReference>
<feature type="domain" description="RNA polymerase sigma-70 region 2" evidence="5">
    <location>
        <begin position="15"/>
        <end position="80"/>
    </location>
</feature>
<dbReference type="Pfam" id="PF04542">
    <property type="entry name" value="Sigma70_r2"/>
    <property type="match status" value="1"/>
</dbReference>
<keyword evidence="3" id="KW-0731">Sigma factor</keyword>
<feature type="domain" description="RNA polymerase sigma factor 70 region 4 type 2" evidence="6">
    <location>
        <begin position="110"/>
        <end position="156"/>
    </location>
</feature>
<name>A0A1T4VGH4_9FIRM</name>
<evidence type="ECO:0000256" key="1">
    <source>
        <dbReference type="ARBA" id="ARBA00010641"/>
    </source>
</evidence>
<dbReference type="GO" id="GO:0016987">
    <property type="term" value="F:sigma factor activity"/>
    <property type="evidence" value="ECO:0007669"/>
    <property type="project" value="UniProtKB-KW"/>
</dbReference>
<comment type="similarity">
    <text evidence="1">Belongs to the sigma-70 factor family. ECF subfamily.</text>
</comment>
<evidence type="ECO:0000256" key="3">
    <source>
        <dbReference type="ARBA" id="ARBA00023082"/>
    </source>
</evidence>
<dbReference type="RefSeq" id="WP_078765757.1">
    <property type="nucleotide sequence ID" value="NZ_FUXZ01000005.1"/>
</dbReference>
<dbReference type="Gene3D" id="1.10.1740.10">
    <property type="match status" value="1"/>
</dbReference>
<dbReference type="GO" id="GO:0003677">
    <property type="term" value="F:DNA binding"/>
    <property type="evidence" value="ECO:0007669"/>
    <property type="project" value="InterPro"/>
</dbReference>
<dbReference type="EMBL" id="FUXZ01000005">
    <property type="protein sequence ID" value="SKA64013.1"/>
    <property type="molecule type" value="Genomic_DNA"/>
</dbReference>
<dbReference type="InterPro" id="IPR013249">
    <property type="entry name" value="RNA_pol_sigma70_r4_t2"/>
</dbReference>
<dbReference type="InterPro" id="IPR039425">
    <property type="entry name" value="RNA_pol_sigma-70-like"/>
</dbReference>
<keyword evidence="4" id="KW-0804">Transcription</keyword>
<reference evidence="7 8" key="1">
    <citation type="submission" date="2017-02" db="EMBL/GenBank/DDBJ databases">
        <authorList>
            <person name="Peterson S.W."/>
        </authorList>
    </citation>
    <scope>NUCLEOTIDE SEQUENCE [LARGE SCALE GENOMIC DNA]</scope>
    <source>
        <strain evidence="7 8">ATCC 35992</strain>
    </source>
</reference>
<accession>A0A1T4VGH4</accession>
<evidence type="ECO:0000259" key="6">
    <source>
        <dbReference type="Pfam" id="PF08281"/>
    </source>
</evidence>
<dbReference type="OrthoDB" id="9795666at2"/>
<protein>
    <submittedName>
        <fullName evidence="7">RNA polymerase sigma-70 factor, ECF subfamily</fullName>
    </submittedName>
</protein>
<evidence type="ECO:0000256" key="4">
    <source>
        <dbReference type="ARBA" id="ARBA00023163"/>
    </source>
</evidence>